<dbReference type="Proteomes" id="UP001589575">
    <property type="component" value="Unassembled WGS sequence"/>
</dbReference>
<organism evidence="2 3">
    <name type="scientific">Citricoccus parietis</name>
    <dbReference type="NCBI Taxonomy" id="592307"/>
    <lineage>
        <taxon>Bacteria</taxon>
        <taxon>Bacillati</taxon>
        <taxon>Actinomycetota</taxon>
        <taxon>Actinomycetes</taxon>
        <taxon>Micrococcales</taxon>
        <taxon>Micrococcaceae</taxon>
        <taxon>Citricoccus</taxon>
    </lineage>
</organism>
<name>A0ABV5G3B1_9MICC</name>
<protein>
    <submittedName>
        <fullName evidence="2">Uncharacterized protein</fullName>
    </submittedName>
</protein>
<sequence length="41" mass="4305">MRPWCSKSTSNVGDLPVPMTGETADTAGPVDSIGQCREGRP</sequence>
<feature type="region of interest" description="Disordered" evidence="1">
    <location>
        <begin position="1"/>
        <end position="41"/>
    </location>
</feature>
<comment type="caution">
    <text evidence="2">The sequence shown here is derived from an EMBL/GenBank/DDBJ whole genome shotgun (WGS) entry which is preliminary data.</text>
</comment>
<gene>
    <name evidence="2" type="ORF">ACFFX0_20360</name>
</gene>
<proteinExistence type="predicted"/>
<keyword evidence="3" id="KW-1185">Reference proteome</keyword>
<evidence type="ECO:0000313" key="2">
    <source>
        <dbReference type="EMBL" id="MFB9073421.1"/>
    </source>
</evidence>
<reference evidence="2 3" key="1">
    <citation type="submission" date="2024-09" db="EMBL/GenBank/DDBJ databases">
        <authorList>
            <person name="Sun Q."/>
            <person name="Mori K."/>
        </authorList>
    </citation>
    <scope>NUCLEOTIDE SEQUENCE [LARGE SCALE GENOMIC DNA]</scope>
    <source>
        <strain evidence="2 3">CCM 7609</strain>
    </source>
</reference>
<feature type="compositionally biased region" description="Polar residues" evidence="1">
    <location>
        <begin position="1"/>
        <end position="12"/>
    </location>
</feature>
<accession>A0ABV5G3B1</accession>
<evidence type="ECO:0000313" key="3">
    <source>
        <dbReference type="Proteomes" id="UP001589575"/>
    </source>
</evidence>
<evidence type="ECO:0000256" key="1">
    <source>
        <dbReference type="SAM" id="MobiDB-lite"/>
    </source>
</evidence>
<dbReference type="EMBL" id="JBHMFI010000001">
    <property type="protein sequence ID" value="MFB9073421.1"/>
    <property type="molecule type" value="Genomic_DNA"/>
</dbReference>